<keyword evidence="2" id="KW-0479">Metal-binding</keyword>
<accession>A0A8T0F620</accession>
<dbReference type="Pfam" id="PF13894">
    <property type="entry name" value="zf-C2H2_4"/>
    <property type="match status" value="1"/>
</dbReference>
<evidence type="ECO:0000256" key="3">
    <source>
        <dbReference type="ARBA" id="ARBA00022737"/>
    </source>
</evidence>
<dbReference type="PANTHER" id="PTHR14196">
    <property type="entry name" value="ODD-SKIPPED - RELATED"/>
    <property type="match status" value="1"/>
</dbReference>
<comment type="caution">
    <text evidence="9">The sequence shown here is derived from an EMBL/GenBank/DDBJ whole genome shotgun (WGS) entry which is preliminary data.</text>
</comment>
<dbReference type="FunFam" id="3.30.160.60:FF:001049">
    <property type="entry name" value="zinc finger protein 319"/>
    <property type="match status" value="1"/>
</dbReference>
<dbReference type="GO" id="GO:0005634">
    <property type="term" value="C:nucleus"/>
    <property type="evidence" value="ECO:0007669"/>
    <property type="project" value="UniProtKB-SubCell"/>
</dbReference>
<gene>
    <name evidence="9" type="ORF">HNY73_008333</name>
</gene>
<dbReference type="PROSITE" id="PS50157">
    <property type="entry name" value="ZINC_FINGER_C2H2_2"/>
    <property type="match status" value="2"/>
</dbReference>
<evidence type="ECO:0000256" key="1">
    <source>
        <dbReference type="ARBA" id="ARBA00004123"/>
    </source>
</evidence>
<evidence type="ECO:0000256" key="4">
    <source>
        <dbReference type="ARBA" id="ARBA00022771"/>
    </source>
</evidence>
<comment type="subcellular location">
    <subcellularLocation>
        <location evidence="1">Nucleus</location>
    </subcellularLocation>
</comment>
<keyword evidence="10" id="KW-1185">Reference proteome</keyword>
<protein>
    <submittedName>
        <fullName evidence="9">PR domain zinc finger protein 1 like protein</fullName>
    </submittedName>
</protein>
<dbReference type="InterPro" id="IPR050717">
    <property type="entry name" value="C2H2-ZF_Transcription_Reg"/>
</dbReference>
<evidence type="ECO:0000313" key="9">
    <source>
        <dbReference type="EMBL" id="KAF8786646.1"/>
    </source>
</evidence>
<dbReference type="Gene3D" id="3.30.160.60">
    <property type="entry name" value="Classic Zinc Finger"/>
    <property type="match status" value="2"/>
</dbReference>
<keyword evidence="4 7" id="KW-0863">Zinc-finger</keyword>
<proteinExistence type="predicted"/>
<organism evidence="9 10">
    <name type="scientific">Argiope bruennichi</name>
    <name type="common">Wasp spider</name>
    <name type="synonym">Aranea bruennichi</name>
    <dbReference type="NCBI Taxonomy" id="94029"/>
    <lineage>
        <taxon>Eukaryota</taxon>
        <taxon>Metazoa</taxon>
        <taxon>Ecdysozoa</taxon>
        <taxon>Arthropoda</taxon>
        <taxon>Chelicerata</taxon>
        <taxon>Arachnida</taxon>
        <taxon>Araneae</taxon>
        <taxon>Araneomorphae</taxon>
        <taxon>Entelegynae</taxon>
        <taxon>Araneoidea</taxon>
        <taxon>Araneidae</taxon>
        <taxon>Argiope</taxon>
    </lineage>
</organism>
<dbReference type="FunFam" id="3.30.160.60:FF:000145">
    <property type="entry name" value="Zinc finger protein 574"/>
    <property type="match status" value="1"/>
</dbReference>
<feature type="domain" description="C2H2-type" evidence="8">
    <location>
        <begin position="55"/>
        <end position="77"/>
    </location>
</feature>
<sequence>MAFHSKSGTSSVQLIVEENKQFQFRMFTCSVCHKKFSQKANLLVHFRVHTGERPFKCTICNKGFSTKQNMLKHFTTHDVLG</sequence>
<name>A0A8T0F620_ARGBR</name>
<keyword evidence="6" id="KW-0539">Nucleus</keyword>
<evidence type="ECO:0000256" key="7">
    <source>
        <dbReference type="PROSITE-ProRule" id="PRU00042"/>
    </source>
</evidence>
<reference evidence="9" key="1">
    <citation type="journal article" date="2020" name="bioRxiv">
        <title>Chromosome-level reference genome of the European wasp spider Argiope bruennichi: a resource for studies on range expansion and evolutionary adaptation.</title>
        <authorList>
            <person name="Sheffer M.M."/>
            <person name="Hoppe A."/>
            <person name="Krehenwinkel H."/>
            <person name="Uhl G."/>
            <person name="Kuss A.W."/>
            <person name="Jensen L."/>
            <person name="Jensen C."/>
            <person name="Gillespie R.G."/>
            <person name="Hoff K.J."/>
            <person name="Prost S."/>
        </authorList>
    </citation>
    <scope>NUCLEOTIDE SEQUENCE</scope>
</reference>
<dbReference type="SUPFAM" id="SSF57667">
    <property type="entry name" value="beta-beta-alpha zinc fingers"/>
    <property type="match status" value="1"/>
</dbReference>
<reference evidence="9" key="2">
    <citation type="submission" date="2020-06" db="EMBL/GenBank/DDBJ databases">
        <authorList>
            <person name="Sheffer M."/>
        </authorList>
    </citation>
    <scope>NUCLEOTIDE SEQUENCE</scope>
</reference>
<dbReference type="GO" id="GO:0000981">
    <property type="term" value="F:DNA-binding transcription factor activity, RNA polymerase II-specific"/>
    <property type="evidence" value="ECO:0007669"/>
    <property type="project" value="TreeGrafter"/>
</dbReference>
<dbReference type="InterPro" id="IPR036236">
    <property type="entry name" value="Znf_C2H2_sf"/>
</dbReference>
<evidence type="ECO:0000256" key="2">
    <source>
        <dbReference type="ARBA" id="ARBA00022723"/>
    </source>
</evidence>
<dbReference type="Proteomes" id="UP000807504">
    <property type="component" value="Unassembled WGS sequence"/>
</dbReference>
<dbReference type="EMBL" id="JABXBU010000015">
    <property type="protein sequence ID" value="KAF8786646.1"/>
    <property type="molecule type" value="Genomic_DNA"/>
</dbReference>
<evidence type="ECO:0000256" key="6">
    <source>
        <dbReference type="ARBA" id="ARBA00023242"/>
    </source>
</evidence>
<dbReference type="AlphaFoldDB" id="A0A8T0F620"/>
<dbReference type="PROSITE" id="PS00028">
    <property type="entry name" value="ZINC_FINGER_C2H2_1"/>
    <property type="match status" value="2"/>
</dbReference>
<keyword evidence="3" id="KW-0677">Repeat</keyword>
<evidence type="ECO:0000259" key="8">
    <source>
        <dbReference type="PROSITE" id="PS50157"/>
    </source>
</evidence>
<feature type="domain" description="C2H2-type" evidence="8">
    <location>
        <begin position="27"/>
        <end position="54"/>
    </location>
</feature>
<dbReference type="GO" id="GO:0008270">
    <property type="term" value="F:zinc ion binding"/>
    <property type="evidence" value="ECO:0007669"/>
    <property type="project" value="UniProtKB-KW"/>
</dbReference>
<keyword evidence="5" id="KW-0862">Zinc</keyword>
<dbReference type="Pfam" id="PF00096">
    <property type="entry name" value="zf-C2H2"/>
    <property type="match status" value="1"/>
</dbReference>
<dbReference type="GO" id="GO:0000977">
    <property type="term" value="F:RNA polymerase II transcription regulatory region sequence-specific DNA binding"/>
    <property type="evidence" value="ECO:0007669"/>
    <property type="project" value="TreeGrafter"/>
</dbReference>
<dbReference type="SMART" id="SM00355">
    <property type="entry name" value="ZnF_C2H2"/>
    <property type="match status" value="2"/>
</dbReference>
<evidence type="ECO:0000256" key="5">
    <source>
        <dbReference type="ARBA" id="ARBA00022833"/>
    </source>
</evidence>
<evidence type="ECO:0000313" key="10">
    <source>
        <dbReference type="Proteomes" id="UP000807504"/>
    </source>
</evidence>
<dbReference type="PANTHER" id="PTHR14196:SF12">
    <property type="entry name" value="ZINC FINGER PROTEIN 208-LIKE"/>
    <property type="match status" value="1"/>
</dbReference>
<dbReference type="InterPro" id="IPR013087">
    <property type="entry name" value="Znf_C2H2_type"/>
</dbReference>